<organism evidence="8 9">
    <name type="scientific">Musa balbisiana</name>
    <name type="common">Banana</name>
    <dbReference type="NCBI Taxonomy" id="52838"/>
    <lineage>
        <taxon>Eukaryota</taxon>
        <taxon>Viridiplantae</taxon>
        <taxon>Streptophyta</taxon>
        <taxon>Embryophyta</taxon>
        <taxon>Tracheophyta</taxon>
        <taxon>Spermatophyta</taxon>
        <taxon>Magnoliopsida</taxon>
        <taxon>Liliopsida</taxon>
        <taxon>Zingiberales</taxon>
        <taxon>Musaceae</taxon>
        <taxon>Musa</taxon>
    </lineage>
</organism>
<feature type="region of interest" description="Disordered" evidence="6">
    <location>
        <begin position="1"/>
        <end position="50"/>
    </location>
</feature>
<dbReference type="PANTHER" id="PTHR31113">
    <property type="entry name" value="UPF0496 PROTEIN 3-RELATED"/>
    <property type="match status" value="1"/>
</dbReference>
<keyword evidence="5 7" id="KW-0472">Membrane</keyword>
<comment type="similarity">
    <text evidence="2">Belongs to the UPF0496 family.</text>
</comment>
<evidence type="ECO:0000313" key="8">
    <source>
        <dbReference type="EMBL" id="THU64892.1"/>
    </source>
</evidence>
<comment type="caution">
    <text evidence="8">The sequence shown here is derived from an EMBL/GenBank/DDBJ whole genome shotgun (WGS) entry which is preliminary data.</text>
</comment>
<keyword evidence="3 7" id="KW-0812">Transmembrane</keyword>
<gene>
    <name evidence="8" type="ORF">C4D60_Mb01t31260</name>
</gene>
<feature type="compositionally biased region" description="Gly residues" evidence="6">
    <location>
        <begin position="18"/>
        <end position="33"/>
    </location>
</feature>
<feature type="compositionally biased region" description="Low complexity" evidence="6">
    <location>
        <begin position="36"/>
        <end position="45"/>
    </location>
</feature>
<accession>A0A4S8JS24</accession>
<evidence type="ECO:0000256" key="2">
    <source>
        <dbReference type="ARBA" id="ARBA00009074"/>
    </source>
</evidence>
<evidence type="ECO:0000256" key="4">
    <source>
        <dbReference type="ARBA" id="ARBA00022989"/>
    </source>
</evidence>
<evidence type="ECO:0000256" key="6">
    <source>
        <dbReference type="SAM" id="MobiDB-lite"/>
    </source>
</evidence>
<feature type="transmembrane region" description="Helical" evidence="7">
    <location>
        <begin position="284"/>
        <end position="302"/>
    </location>
</feature>
<evidence type="ECO:0000256" key="1">
    <source>
        <dbReference type="ARBA" id="ARBA00004370"/>
    </source>
</evidence>
<dbReference type="GO" id="GO:0016020">
    <property type="term" value="C:membrane"/>
    <property type="evidence" value="ECO:0007669"/>
    <property type="project" value="UniProtKB-SubCell"/>
</dbReference>
<comment type="subcellular location">
    <subcellularLocation>
        <location evidence="1">Membrane</location>
    </subcellularLocation>
</comment>
<evidence type="ECO:0000256" key="3">
    <source>
        <dbReference type="ARBA" id="ARBA00022692"/>
    </source>
</evidence>
<dbReference type="Proteomes" id="UP000317650">
    <property type="component" value="Chromosome 1"/>
</dbReference>
<reference evidence="8 9" key="1">
    <citation type="journal article" date="2019" name="Nat. Plants">
        <title>Genome sequencing of Musa balbisiana reveals subgenome evolution and function divergence in polyploid bananas.</title>
        <authorList>
            <person name="Yao X."/>
        </authorList>
    </citation>
    <scope>NUCLEOTIDE SEQUENCE [LARGE SCALE GENOMIC DNA]</scope>
    <source>
        <strain evidence="9">cv. DH-PKW</strain>
        <tissue evidence="8">Leaves</tissue>
    </source>
</reference>
<protein>
    <submittedName>
        <fullName evidence="8">Uncharacterized protein</fullName>
    </submittedName>
</protein>
<dbReference type="PANTHER" id="PTHR31113:SF3">
    <property type="entry name" value="UPF0496 PROTEIN 1"/>
    <property type="match status" value="1"/>
</dbReference>
<name>A0A4S8JS24_MUSBA</name>
<evidence type="ECO:0000256" key="5">
    <source>
        <dbReference type="ARBA" id="ARBA00023136"/>
    </source>
</evidence>
<keyword evidence="9" id="KW-1185">Reference proteome</keyword>
<dbReference type="EMBL" id="PYDT01000004">
    <property type="protein sequence ID" value="THU64892.1"/>
    <property type="molecule type" value="Genomic_DNA"/>
</dbReference>
<sequence>MGGLLSKRPSMRLARRVSGGGSGCGKSIGGGHQVNGTDGSSTSGDTGAGQSGIQYTAELTSYEAACRLDPELRSFDATLQQRTSHAISTLALGVELRCLSFDTLREVTGCLLETNKEVVNAILECRKDIWKSPELLSLVDDYFECSIQTLDYCTELEKCLKKARDSHLIIQFAIQRFEEEDKEKNEVVTEEDGKTRYTMTLEKLRHFKAAGSPFTEEFAQVLKSVYEHQKLMLEKLLLRKKKLDDKMKSINTWRRVSNITFVAALVAVIICSVVAAAIAAPPVAAALAAATAIPIGSMGKWINSLLKNCQNAFERETELLTSMQFGTFIALKDLDTIRVLVDKLEIHFNSLLENADFALRDEEAVKFAIEEIKKNLELFMKNIEDLGVQVDRCSRDTSKARMVVVRTIIKHPRE</sequence>
<feature type="transmembrane region" description="Helical" evidence="7">
    <location>
        <begin position="256"/>
        <end position="278"/>
    </location>
</feature>
<dbReference type="InterPro" id="IPR007749">
    <property type="entry name" value="DUF677"/>
</dbReference>
<dbReference type="STRING" id="52838.A0A4S8JS24"/>
<evidence type="ECO:0000313" key="9">
    <source>
        <dbReference type="Proteomes" id="UP000317650"/>
    </source>
</evidence>
<dbReference type="AlphaFoldDB" id="A0A4S8JS24"/>
<dbReference type="Pfam" id="PF05055">
    <property type="entry name" value="DUF677"/>
    <property type="match status" value="1"/>
</dbReference>
<evidence type="ECO:0000256" key="7">
    <source>
        <dbReference type="SAM" id="Phobius"/>
    </source>
</evidence>
<keyword evidence="4 7" id="KW-1133">Transmembrane helix</keyword>
<proteinExistence type="inferred from homology"/>